<dbReference type="InterPro" id="IPR001179">
    <property type="entry name" value="PPIase_FKBP_dom"/>
</dbReference>
<dbReference type="EMBL" id="FNAN01000009">
    <property type="protein sequence ID" value="SDF20636.1"/>
    <property type="molecule type" value="Genomic_DNA"/>
</dbReference>
<dbReference type="STRING" id="659014.SAMN04487996_109202"/>
<evidence type="ECO:0000256" key="3">
    <source>
        <dbReference type="ARBA" id="ARBA00023110"/>
    </source>
</evidence>
<protein>
    <recommendedName>
        <fullName evidence="6">Peptidyl-prolyl cis-trans isomerase</fullName>
        <ecNumber evidence="6">5.2.1.8</ecNumber>
    </recommendedName>
</protein>
<organism evidence="8 9">
    <name type="scientific">Dyadobacter soli</name>
    <dbReference type="NCBI Taxonomy" id="659014"/>
    <lineage>
        <taxon>Bacteria</taxon>
        <taxon>Pseudomonadati</taxon>
        <taxon>Bacteroidota</taxon>
        <taxon>Cytophagia</taxon>
        <taxon>Cytophagales</taxon>
        <taxon>Spirosomataceae</taxon>
        <taxon>Dyadobacter</taxon>
    </lineage>
</organism>
<evidence type="ECO:0000256" key="1">
    <source>
        <dbReference type="ARBA" id="ARBA00000971"/>
    </source>
</evidence>
<dbReference type="PANTHER" id="PTHR43811">
    <property type="entry name" value="FKBP-TYPE PEPTIDYL-PROLYL CIS-TRANS ISOMERASE FKPA"/>
    <property type="match status" value="1"/>
</dbReference>
<dbReference type="OrthoDB" id="9814548at2"/>
<feature type="domain" description="PPIase FKBP-type" evidence="7">
    <location>
        <begin position="48"/>
        <end position="138"/>
    </location>
</feature>
<feature type="domain" description="PPIase FKBP-type" evidence="7">
    <location>
        <begin position="198"/>
        <end position="285"/>
    </location>
</feature>
<dbReference type="Pfam" id="PF00254">
    <property type="entry name" value="FKBP_C"/>
    <property type="match status" value="2"/>
</dbReference>
<name>A0A1G7J6X2_9BACT</name>
<dbReference type="PANTHER" id="PTHR43811:SF19">
    <property type="entry name" value="39 KDA FK506-BINDING NUCLEAR PROTEIN"/>
    <property type="match status" value="1"/>
</dbReference>
<dbReference type="Gene3D" id="3.10.50.40">
    <property type="match status" value="2"/>
</dbReference>
<gene>
    <name evidence="8" type="ORF">SAMN04487996_109202</name>
</gene>
<keyword evidence="4 5" id="KW-0413">Isomerase</keyword>
<evidence type="ECO:0000313" key="9">
    <source>
        <dbReference type="Proteomes" id="UP000198748"/>
    </source>
</evidence>
<dbReference type="RefSeq" id="WP_090152081.1">
    <property type="nucleotide sequence ID" value="NZ_FNAN01000009.1"/>
</dbReference>
<accession>A0A1G7J6X2</accession>
<dbReference type="GO" id="GO:0003755">
    <property type="term" value="F:peptidyl-prolyl cis-trans isomerase activity"/>
    <property type="evidence" value="ECO:0007669"/>
    <property type="project" value="UniProtKB-UniRule"/>
</dbReference>
<comment type="similarity">
    <text evidence="2 6">Belongs to the FKBP-type PPIase family.</text>
</comment>
<dbReference type="FunFam" id="3.10.50.40:FF:000006">
    <property type="entry name" value="Peptidyl-prolyl cis-trans isomerase"/>
    <property type="match status" value="1"/>
</dbReference>
<dbReference type="PROSITE" id="PS50059">
    <property type="entry name" value="FKBP_PPIASE"/>
    <property type="match status" value="2"/>
</dbReference>
<evidence type="ECO:0000259" key="7">
    <source>
        <dbReference type="PROSITE" id="PS50059"/>
    </source>
</evidence>
<evidence type="ECO:0000313" key="8">
    <source>
        <dbReference type="EMBL" id="SDF20636.1"/>
    </source>
</evidence>
<dbReference type="SUPFAM" id="SSF54534">
    <property type="entry name" value="FKBP-like"/>
    <property type="match status" value="2"/>
</dbReference>
<evidence type="ECO:0000256" key="5">
    <source>
        <dbReference type="PROSITE-ProRule" id="PRU00277"/>
    </source>
</evidence>
<dbReference type="PROSITE" id="PS51257">
    <property type="entry name" value="PROKAR_LIPOPROTEIN"/>
    <property type="match status" value="1"/>
</dbReference>
<dbReference type="Proteomes" id="UP000198748">
    <property type="component" value="Unassembled WGS sequence"/>
</dbReference>
<dbReference type="EC" id="5.2.1.8" evidence="6"/>
<evidence type="ECO:0000256" key="2">
    <source>
        <dbReference type="ARBA" id="ARBA00006577"/>
    </source>
</evidence>
<keyword evidence="3 5" id="KW-0697">Rotamase</keyword>
<evidence type="ECO:0000256" key="6">
    <source>
        <dbReference type="RuleBase" id="RU003915"/>
    </source>
</evidence>
<comment type="catalytic activity">
    <reaction evidence="1 5 6">
        <text>[protein]-peptidylproline (omega=180) = [protein]-peptidylproline (omega=0)</text>
        <dbReference type="Rhea" id="RHEA:16237"/>
        <dbReference type="Rhea" id="RHEA-COMP:10747"/>
        <dbReference type="Rhea" id="RHEA-COMP:10748"/>
        <dbReference type="ChEBI" id="CHEBI:83833"/>
        <dbReference type="ChEBI" id="CHEBI:83834"/>
        <dbReference type="EC" id="5.2.1.8"/>
    </reaction>
</comment>
<proteinExistence type="inferred from homology"/>
<evidence type="ECO:0000256" key="4">
    <source>
        <dbReference type="ARBA" id="ARBA00023235"/>
    </source>
</evidence>
<dbReference type="InterPro" id="IPR046357">
    <property type="entry name" value="PPIase_dom_sf"/>
</dbReference>
<dbReference type="AlphaFoldDB" id="A0A1G7J6X2"/>
<keyword evidence="9" id="KW-1185">Reference proteome</keyword>
<reference evidence="9" key="1">
    <citation type="submission" date="2016-10" db="EMBL/GenBank/DDBJ databases">
        <authorList>
            <person name="Varghese N."/>
            <person name="Submissions S."/>
        </authorList>
    </citation>
    <scope>NUCLEOTIDE SEQUENCE [LARGE SCALE GENOMIC DNA]</scope>
    <source>
        <strain evidence="9">DSM 25329</strain>
    </source>
</reference>
<sequence>MNLKTIGYAMGITILAAACNQHRQQVTESGLKYTLFDHEDDARKAKLGDIMTFHLVLKNGTDSTLRDTYKEKNPVKMVLQAPPYKGSFEEGLTMLATGDSAKFLVNADTLFAKIGQPMPPMIKKGSELTFTVKVVSVLTSEEFQKQQAEAGKKQKDIDAKTIEDFLVKNNLKAKARKTASGLVYIPQTEGTGASPTPGDNVKVHYTGKFLDGKEFDSSKNQGKPLDLQVGAGMVIAGWDEGLTLMKKGEKGLLLIPSGLAYGTETYGPIPGNSVLQFEMELIDFTKGAKPAGAPALPTPAPAK</sequence>